<keyword evidence="2" id="KW-1185">Reference proteome</keyword>
<evidence type="ECO:0000313" key="1">
    <source>
        <dbReference type="EMBL" id="MCO1336411.1"/>
    </source>
</evidence>
<dbReference type="AlphaFoldDB" id="A0A9X2EV10"/>
<proteinExistence type="predicted"/>
<dbReference type="RefSeq" id="WP_252472055.1">
    <property type="nucleotide sequence ID" value="NZ_JALBWM010000132.1"/>
</dbReference>
<gene>
    <name evidence="1" type="ORF">MO867_18925</name>
</gene>
<accession>A0A9X2EV10</accession>
<organism evidence="1 2">
    <name type="scientific">Microbulbifer okhotskensis</name>
    <dbReference type="NCBI Taxonomy" id="2926617"/>
    <lineage>
        <taxon>Bacteria</taxon>
        <taxon>Pseudomonadati</taxon>
        <taxon>Pseudomonadota</taxon>
        <taxon>Gammaproteobacteria</taxon>
        <taxon>Cellvibrionales</taxon>
        <taxon>Microbulbiferaceae</taxon>
        <taxon>Microbulbifer</taxon>
    </lineage>
</organism>
<protein>
    <submittedName>
        <fullName evidence="1">Uncharacterized protein</fullName>
    </submittedName>
</protein>
<dbReference type="EMBL" id="JALBWM010000132">
    <property type="protein sequence ID" value="MCO1336411.1"/>
    <property type="molecule type" value="Genomic_DNA"/>
</dbReference>
<sequence>MVNGYQDAVPGISASITAATEAGWVPPLIAEAADSSSEDHRRNCLAWYLFRTKTRPEILAWLNKQNSRFKADMRARLNTLRGEVQQMRQQVQEEG</sequence>
<name>A0A9X2EV10_9GAMM</name>
<dbReference type="Proteomes" id="UP001139028">
    <property type="component" value="Unassembled WGS sequence"/>
</dbReference>
<reference evidence="1" key="1">
    <citation type="journal article" date="2022" name="Arch. Microbiol.">
        <title>Microbulbifer okhotskensis sp. nov., isolated from a deep bottom sediment of the Okhotsk Sea.</title>
        <authorList>
            <person name="Romanenko L."/>
            <person name="Kurilenko V."/>
            <person name="Otstavnykh N."/>
            <person name="Velansky P."/>
            <person name="Isaeva M."/>
            <person name="Mikhailov V."/>
        </authorList>
    </citation>
    <scope>NUCLEOTIDE SEQUENCE</scope>
    <source>
        <strain evidence="1">OS29</strain>
    </source>
</reference>
<comment type="caution">
    <text evidence="1">The sequence shown here is derived from an EMBL/GenBank/DDBJ whole genome shotgun (WGS) entry which is preliminary data.</text>
</comment>
<evidence type="ECO:0000313" key="2">
    <source>
        <dbReference type="Proteomes" id="UP001139028"/>
    </source>
</evidence>